<protein>
    <submittedName>
        <fullName evidence="7">Threonine/homoserine/homoserine lactone efflux protein</fullName>
    </submittedName>
</protein>
<evidence type="ECO:0000256" key="6">
    <source>
        <dbReference type="SAM" id="Phobius"/>
    </source>
</evidence>
<evidence type="ECO:0000313" key="7">
    <source>
        <dbReference type="EMBL" id="SDT66965.1"/>
    </source>
</evidence>
<accession>A0A1H2C8U7</accession>
<dbReference type="InterPro" id="IPR001123">
    <property type="entry name" value="LeuE-type"/>
</dbReference>
<evidence type="ECO:0000256" key="5">
    <source>
        <dbReference type="ARBA" id="ARBA00023136"/>
    </source>
</evidence>
<dbReference type="GO" id="GO:0006865">
    <property type="term" value="P:amino acid transport"/>
    <property type="evidence" value="ECO:0007669"/>
    <property type="project" value="InterPro"/>
</dbReference>
<feature type="transmembrane region" description="Helical" evidence="6">
    <location>
        <begin position="25"/>
        <end position="48"/>
    </location>
</feature>
<dbReference type="Pfam" id="PF01810">
    <property type="entry name" value="LysE"/>
    <property type="match status" value="1"/>
</dbReference>
<gene>
    <name evidence="7" type="ORF">SAMN05216490_4748</name>
</gene>
<feature type="transmembrane region" description="Helical" evidence="6">
    <location>
        <begin position="103"/>
        <end position="121"/>
    </location>
</feature>
<feature type="transmembrane region" description="Helical" evidence="6">
    <location>
        <begin position="174"/>
        <end position="193"/>
    </location>
</feature>
<keyword evidence="2" id="KW-1003">Cell membrane</keyword>
<feature type="transmembrane region" description="Helical" evidence="6">
    <location>
        <begin position="141"/>
        <end position="162"/>
    </location>
</feature>
<sequence length="237" mass="27237">MSIHSHIRIFAHPHIKPICISAHPYHIFTVMIFLTFFIGLIANFVGYIPPGNINLTLVQITVNRGLKQAVQFIIAFSCVEFFFTYFIMHAAKWLSGEVRLDVIIDWVMMVLFTVMGVITWAHRNKPPQKTYSERDSIKYGILLGFLNPMQIPFWMITGTYLITHEWIEDGKLALVIFSIGSAAGAFICLFLYAKFAKYIQSKFALSTRVINTAIAVLFFAFAAYHVVKQVYLHFFKH</sequence>
<feature type="transmembrane region" description="Helical" evidence="6">
    <location>
        <begin position="69"/>
        <end position="91"/>
    </location>
</feature>
<feature type="transmembrane region" description="Helical" evidence="6">
    <location>
        <begin position="205"/>
        <end position="227"/>
    </location>
</feature>
<keyword evidence="3 6" id="KW-0812">Transmembrane</keyword>
<organism evidence="7 8">
    <name type="scientific">Mucilaginibacter mallensis</name>
    <dbReference type="NCBI Taxonomy" id="652787"/>
    <lineage>
        <taxon>Bacteria</taxon>
        <taxon>Pseudomonadati</taxon>
        <taxon>Bacteroidota</taxon>
        <taxon>Sphingobacteriia</taxon>
        <taxon>Sphingobacteriales</taxon>
        <taxon>Sphingobacteriaceae</taxon>
        <taxon>Mucilaginibacter</taxon>
    </lineage>
</organism>
<comment type="subcellular location">
    <subcellularLocation>
        <location evidence="1">Cell membrane</location>
        <topology evidence="1">Multi-pass membrane protein</topology>
    </subcellularLocation>
</comment>
<keyword evidence="4 6" id="KW-1133">Transmembrane helix</keyword>
<proteinExistence type="predicted"/>
<evidence type="ECO:0000256" key="3">
    <source>
        <dbReference type="ARBA" id="ARBA00022692"/>
    </source>
</evidence>
<keyword evidence="5 6" id="KW-0472">Membrane</keyword>
<keyword evidence="8" id="KW-1185">Reference proteome</keyword>
<dbReference type="GO" id="GO:0005886">
    <property type="term" value="C:plasma membrane"/>
    <property type="evidence" value="ECO:0007669"/>
    <property type="project" value="UniProtKB-SubCell"/>
</dbReference>
<dbReference type="AlphaFoldDB" id="A0A1H2C8U7"/>
<name>A0A1H2C8U7_MUCMA</name>
<dbReference type="STRING" id="652787.SAMN05216490_4748"/>
<evidence type="ECO:0000256" key="4">
    <source>
        <dbReference type="ARBA" id="ARBA00022989"/>
    </source>
</evidence>
<reference evidence="7 8" key="1">
    <citation type="submission" date="2016-10" db="EMBL/GenBank/DDBJ databases">
        <authorList>
            <person name="de Groot N.N."/>
        </authorList>
    </citation>
    <scope>NUCLEOTIDE SEQUENCE [LARGE SCALE GENOMIC DNA]</scope>
    <source>
        <strain evidence="7 8">MP1X4</strain>
    </source>
</reference>
<dbReference type="EMBL" id="LT629740">
    <property type="protein sequence ID" value="SDT66965.1"/>
    <property type="molecule type" value="Genomic_DNA"/>
</dbReference>
<dbReference type="Proteomes" id="UP000199679">
    <property type="component" value="Chromosome I"/>
</dbReference>
<evidence type="ECO:0000256" key="2">
    <source>
        <dbReference type="ARBA" id="ARBA00022475"/>
    </source>
</evidence>
<evidence type="ECO:0000256" key="1">
    <source>
        <dbReference type="ARBA" id="ARBA00004651"/>
    </source>
</evidence>
<evidence type="ECO:0000313" key="8">
    <source>
        <dbReference type="Proteomes" id="UP000199679"/>
    </source>
</evidence>